<feature type="compositionally biased region" description="Polar residues" evidence="6">
    <location>
        <begin position="1"/>
        <end position="10"/>
    </location>
</feature>
<dbReference type="EMBL" id="JAXOVC010000007">
    <property type="protein sequence ID" value="KAK4498629.1"/>
    <property type="molecule type" value="Genomic_DNA"/>
</dbReference>
<name>A0ABR0EB98_ZASCE</name>
<feature type="transmembrane region" description="Helical" evidence="7">
    <location>
        <begin position="130"/>
        <end position="155"/>
    </location>
</feature>
<dbReference type="InterPro" id="IPR051633">
    <property type="entry name" value="AceTr"/>
</dbReference>
<evidence type="ECO:0000256" key="6">
    <source>
        <dbReference type="SAM" id="MobiDB-lite"/>
    </source>
</evidence>
<comment type="caution">
    <text evidence="8">The sequence shown here is derived from an EMBL/GenBank/DDBJ whole genome shotgun (WGS) entry which is preliminary data.</text>
</comment>
<comment type="similarity">
    <text evidence="2">Belongs to the acetate uptake transporter (AceTr) (TC 2.A.96) family.</text>
</comment>
<gene>
    <name evidence="8" type="ORF">PRZ48_009139</name>
</gene>
<feature type="transmembrane region" description="Helical" evidence="7">
    <location>
        <begin position="272"/>
        <end position="289"/>
    </location>
</feature>
<dbReference type="PANTHER" id="PTHR31123">
    <property type="entry name" value="ACCUMULATION OF DYADS PROTEIN 2-RELATED"/>
    <property type="match status" value="1"/>
</dbReference>
<dbReference type="Proteomes" id="UP001305779">
    <property type="component" value="Unassembled WGS sequence"/>
</dbReference>
<evidence type="ECO:0008006" key="10">
    <source>
        <dbReference type="Google" id="ProtNLM"/>
    </source>
</evidence>
<keyword evidence="3 7" id="KW-0812">Transmembrane</keyword>
<evidence type="ECO:0000256" key="7">
    <source>
        <dbReference type="SAM" id="Phobius"/>
    </source>
</evidence>
<proteinExistence type="inferred from homology"/>
<feature type="transmembrane region" description="Helical" evidence="7">
    <location>
        <begin position="231"/>
        <end position="252"/>
    </location>
</feature>
<sequence>MATDNPTAASKETEEYLNPQFGGGQFHHAANGASTAEEKTEEYLNPQSSNGPDSARDMAAETLERIRTTNSIITITPEQFEKLYLQPQGQVKGDLRKTFGNPTPLALGGFVMGLTPLSCQLMGWRGSGQLGTATIGVFLFIGGPCLWVGGLLEFFLGNTFSFVVFFIYGGILFGWGATLQPFYNASGAYAPNGDYVTGKTEPAFWSSLAFWPLAAGMLSLLFMVGAVRINAVFMMVFFTVGFGFLLLAGAFWEQGLNDAVMFNRLCQGTGGTWFVTSLLGWYLLFVQIMDAVGFKWPLPVGDFSEFWAKREMNSKV</sequence>
<feature type="transmembrane region" description="Helical" evidence="7">
    <location>
        <begin position="105"/>
        <end position="124"/>
    </location>
</feature>
<dbReference type="PANTHER" id="PTHR31123:SF4">
    <property type="entry name" value="PROTEIN ALCS"/>
    <property type="match status" value="1"/>
</dbReference>
<keyword evidence="5 7" id="KW-0472">Membrane</keyword>
<organism evidence="8 9">
    <name type="scientific">Zasmidium cellare</name>
    <name type="common">Wine cellar mold</name>
    <name type="synonym">Racodium cellare</name>
    <dbReference type="NCBI Taxonomy" id="395010"/>
    <lineage>
        <taxon>Eukaryota</taxon>
        <taxon>Fungi</taxon>
        <taxon>Dikarya</taxon>
        <taxon>Ascomycota</taxon>
        <taxon>Pezizomycotina</taxon>
        <taxon>Dothideomycetes</taxon>
        <taxon>Dothideomycetidae</taxon>
        <taxon>Mycosphaerellales</taxon>
        <taxon>Mycosphaerellaceae</taxon>
        <taxon>Zasmidium</taxon>
    </lineage>
</organism>
<accession>A0ABR0EB98</accession>
<dbReference type="InterPro" id="IPR000791">
    <property type="entry name" value="Gpr1/Fun34/SatP-like"/>
</dbReference>
<reference evidence="8 9" key="1">
    <citation type="journal article" date="2023" name="G3 (Bethesda)">
        <title>A chromosome-level genome assembly of Zasmidium syzygii isolated from banana leaves.</title>
        <authorList>
            <person name="van Westerhoven A.C."/>
            <person name="Mehrabi R."/>
            <person name="Talebi R."/>
            <person name="Steentjes M.B.F."/>
            <person name="Corcolon B."/>
            <person name="Chong P.A."/>
            <person name="Kema G.H.J."/>
            <person name="Seidl M.F."/>
        </authorList>
    </citation>
    <scope>NUCLEOTIDE SEQUENCE [LARGE SCALE GENOMIC DNA]</scope>
    <source>
        <strain evidence="8 9">P124</strain>
    </source>
</reference>
<comment type="subcellular location">
    <subcellularLocation>
        <location evidence="1">Membrane</location>
        <topology evidence="1">Multi-pass membrane protein</topology>
    </subcellularLocation>
</comment>
<protein>
    <recommendedName>
        <fullName evidence="10">GPR1/FUN34/YaaH-class plasma membrane protein</fullName>
    </recommendedName>
</protein>
<evidence type="ECO:0000313" key="8">
    <source>
        <dbReference type="EMBL" id="KAK4498629.1"/>
    </source>
</evidence>
<evidence type="ECO:0000256" key="3">
    <source>
        <dbReference type="ARBA" id="ARBA00022692"/>
    </source>
</evidence>
<evidence type="ECO:0000256" key="5">
    <source>
        <dbReference type="ARBA" id="ARBA00023136"/>
    </source>
</evidence>
<keyword evidence="4 7" id="KW-1133">Transmembrane helix</keyword>
<evidence type="ECO:0000313" key="9">
    <source>
        <dbReference type="Proteomes" id="UP001305779"/>
    </source>
</evidence>
<dbReference type="Pfam" id="PF01184">
    <property type="entry name" value="Gpr1_Fun34_YaaH"/>
    <property type="match status" value="1"/>
</dbReference>
<evidence type="ECO:0000256" key="4">
    <source>
        <dbReference type="ARBA" id="ARBA00022989"/>
    </source>
</evidence>
<evidence type="ECO:0000256" key="1">
    <source>
        <dbReference type="ARBA" id="ARBA00004141"/>
    </source>
</evidence>
<feature type="transmembrane region" description="Helical" evidence="7">
    <location>
        <begin position="203"/>
        <end position="224"/>
    </location>
</feature>
<feature type="transmembrane region" description="Helical" evidence="7">
    <location>
        <begin position="162"/>
        <end position="183"/>
    </location>
</feature>
<feature type="region of interest" description="Disordered" evidence="6">
    <location>
        <begin position="1"/>
        <end position="55"/>
    </location>
</feature>
<keyword evidence="9" id="KW-1185">Reference proteome</keyword>
<evidence type="ECO:0000256" key="2">
    <source>
        <dbReference type="ARBA" id="ARBA00005587"/>
    </source>
</evidence>